<name>A0A4S4M817_9AGAM</name>
<dbReference type="Proteomes" id="UP000310158">
    <property type="component" value="Unassembled WGS sequence"/>
</dbReference>
<dbReference type="EMBL" id="SGPL01000012">
    <property type="protein sequence ID" value="THH20887.1"/>
    <property type="molecule type" value="Genomic_DNA"/>
</dbReference>
<evidence type="ECO:0000313" key="1">
    <source>
        <dbReference type="EMBL" id="THH20887.1"/>
    </source>
</evidence>
<dbReference type="AlphaFoldDB" id="A0A4S4M817"/>
<evidence type="ECO:0000313" key="2">
    <source>
        <dbReference type="Proteomes" id="UP000310158"/>
    </source>
</evidence>
<gene>
    <name evidence="1" type="ORF">EW146_g554</name>
</gene>
<proteinExistence type="predicted"/>
<organism evidence="1 2">
    <name type="scientific">Bondarzewia mesenterica</name>
    <dbReference type="NCBI Taxonomy" id="1095465"/>
    <lineage>
        <taxon>Eukaryota</taxon>
        <taxon>Fungi</taxon>
        <taxon>Dikarya</taxon>
        <taxon>Basidiomycota</taxon>
        <taxon>Agaricomycotina</taxon>
        <taxon>Agaricomycetes</taxon>
        <taxon>Russulales</taxon>
        <taxon>Bondarzewiaceae</taxon>
        <taxon>Bondarzewia</taxon>
    </lineage>
</organism>
<accession>A0A4S4M817</accession>
<reference evidence="1 2" key="1">
    <citation type="submission" date="2019-02" db="EMBL/GenBank/DDBJ databases">
        <title>Genome sequencing of the rare red list fungi Bondarzewia mesenterica.</title>
        <authorList>
            <person name="Buettner E."/>
            <person name="Kellner H."/>
        </authorList>
    </citation>
    <scope>NUCLEOTIDE SEQUENCE [LARGE SCALE GENOMIC DNA]</scope>
    <source>
        <strain evidence="1 2">DSM 108281</strain>
    </source>
</reference>
<keyword evidence="2" id="KW-1185">Reference proteome</keyword>
<dbReference type="OrthoDB" id="3049701at2759"/>
<sequence length="86" mass="9740">MAAHAPRLARLFTPYYATIINRQLLHPAPSHLVKPNELQSALAQPLHMSINEPHRTAPHLAAALSHRIIKGIWSRQYRYTTLMAVV</sequence>
<protein>
    <submittedName>
        <fullName evidence="1">Uncharacterized protein</fullName>
    </submittedName>
</protein>
<comment type="caution">
    <text evidence="1">The sequence shown here is derived from an EMBL/GenBank/DDBJ whole genome shotgun (WGS) entry which is preliminary data.</text>
</comment>